<keyword evidence="4" id="KW-1185">Reference proteome</keyword>
<dbReference type="InterPro" id="IPR002470">
    <property type="entry name" value="Peptidase_S9A"/>
</dbReference>
<gene>
    <name evidence="3" type="ORF">Q8814_11410</name>
</gene>
<keyword evidence="1" id="KW-0378">Hydrolase</keyword>
<dbReference type="InterPro" id="IPR029058">
    <property type="entry name" value="AB_hydrolase_fold"/>
</dbReference>
<dbReference type="SUPFAM" id="SSF53474">
    <property type="entry name" value="alpha/beta-Hydrolases"/>
    <property type="match status" value="1"/>
</dbReference>
<protein>
    <submittedName>
        <fullName evidence="3">Prolyl oligopeptidase family serine peptidase</fullName>
    </submittedName>
</protein>
<proteinExistence type="predicted"/>
<dbReference type="RefSeq" id="WP_330152131.1">
    <property type="nucleotide sequence ID" value="NZ_JAUZMZ010000053.1"/>
</dbReference>
<dbReference type="InterPro" id="IPR001375">
    <property type="entry name" value="Peptidase_S9_cat"/>
</dbReference>
<dbReference type="SUPFAM" id="SSF50993">
    <property type="entry name" value="Peptidase/esterase 'gauge' domain"/>
    <property type="match status" value="1"/>
</dbReference>
<organism evidence="3 4">
    <name type="scientific">Rhodococcus chondri</name>
    <dbReference type="NCBI Taxonomy" id="3065941"/>
    <lineage>
        <taxon>Bacteria</taxon>
        <taxon>Bacillati</taxon>
        <taxon>Actinomycetota</taxon>
        <taxon>Actinomycetes</taxon>
        <taxon>Mycobacteriales</taxon>
        <taxon>Nocardiaceae</taxon>
        <taxon>Rhodococcus</taxon>
    </lineage>
</organism>
<evidence type="ECO:0000313" key="3">
    <source>
        <dbReference type="EMBL" id="MEE2032713.1"/>
    </source>
</evidence>
<dbReference type="InterPro" id="IPR011042">
    <property type="entry name" value="6-blade_b-propeller_TolB-like"/>
</dbReference>
<evidence type="ECO:0000256" key="1">
    <source>
        <dbReference type="ARBA" id="ARBA00022801"/>
    </source>
</evidence>
<comment type="caution">
    <text evidence="3">The sequence shown here is derived from an EMBL/GenBank/DDBJ whole genome shotgun (WGS) entry which is preliminary data.</text>
</comment>
<sequence>MTPLPDDTANLRFTSGASVSPDAHSVAYLVDDGGYPHVVERALLGRTAGPPCGVNLPVVGPVTRVQHSEDGKWLACQVAPDAGTRTQVWAVPCGKGGAGARRLDRADDSSTELVGWDGSRVAVTASDENGVSEARVIDPESGTAAVLDRRVGGHLVDSWDGSALLRVGPRGHRELLFLRADGSYIPLLPADVGSTTDAGVILDDHGQHHSALQPGSPWTSTEGEPAQFVRAVVRSDHGTDFARLLGVAVSDEGVSYRLLAERTDAELDEFAVSEDHTIVALLWNCKGSSELQILNLSDGTTDPPLPLPGPVASQPSLSANGSVLAVTVEGPGMPPSVELVNPRSGDWNPVEHARTRVEPANMPMALEFIARDGLPLSGWWYRGAGGRPGPVLLYLHGGPEAQERPGFSDYFPALTAAGISVFAPNVRGSGGFGRRFSHADDRYGRFAAIDDVADCVHMLVERELAAPGGVACAGRSYGGYLTLAALTFHAPLFATGIAICGMSDLESFYAHTEPWIAAAAYPKYGHPEADRELLQELSPIHRIDDLTAPLLVVHGAHDTNVPVSESRQIVEAVRARGGIADFLLFDDEGHEIVTRENRARLATAMVDWLTVHLAVPQEMS</sequence>
<dbReference type="Gene3D" id="3.40.50.1820">
    <property type="entry name" value="alpha/beta hydrolase"/>
    <property type="match status" value="1"/>
</dbReference>
<dbReference type="PANTHER" id="PTHR42776">
    <property type="entry name" value="SERINE PEPTIDASE S9 FAMILY MEMBER"/>
    <property type="match status" value="1"/>
</dbReference>
<dbReference type="PRINTS" id="PR00862">
    <property type="entry name" value="PROLIGOPTASE"/>
</dbReference>
<feature type="domain" description="Peptidase S9 prolyl oligopeptidase catalytic" evidence="2">
    <location>
        <begin position="407"/>
        <end position="613"/>
    </location>
</feature>
<reference evidence="3 4" key="1">
    <citation type="submission" date="2023-08" db="EMBL/GenBank/DDBJ databases">
        <authorList>
            <person name="Girao M."/>
            <person name="Carvalho M.F."/>
        </authorList>
    </citation>
    <scope>NUCLEOTIDE SEQUENCE [LARGE SCALE GENOMIC DNA]</scope>
    <source>
        <strain evidence="3 4">CC-R104</strain>
    </source>
</reference>
<dbReference type="Pfam" id="PF00326">
    <property type="entry name" value="Peptidase_S9"/>
    <property type="match status" value="1"/>
</dbReference>
<evidence type="ECO:0000313" key="4">
    <source>
        <dbReference type="Proteomes" id="UP001331936"/>
    </source>
</evidence>
<accession>A0ABU7JRR7</accession>
<evidence type="ECO:0000259" key="2">
    <source>
        <dbReference type="Pfam" id="PF00326"/>
    </source>
</evidence>
<name>A0ABU7JRR7_9NOCA</name>
<dbReference type="Gene3D" id="2.120.10.30">
    <property type="entry name" value="TolB, C-terminal domain"/>
    <property type="match status" value="1"/>
</dbReference>
<dbReference type="Proteomes" id="UP001331936">
    <property type="component" value="Unassembled WGS sequence"/>
</dbReference>
<dbReference type="PANTHER" id="PTHR42776:SF27">
    <property type="entry name" value="DIPEPTIDYL PEPTIDASE FAMILY MEMBER 6"/>
    <property type="match status" value="1"/>
</dbReference>
<dbReference type="EMBL" id="JAUZMZ010000053">
    <property type="protein sequence ID" value="MEE2032713.1"/>
    <property type="molecule type" value="Genomic_DNA"/>
</dbReference>